<dbReference type="Gene3D" id="2.60.40.2310">
    <property type="match status" value="1"/>
</dbReference>
<dbReference type="GO" id="GO:0004252">
    <property type="term" value="F:serine-type endopeptidase activity"/>
    <property type="evidence" value="ECO:0007669"/>
    <property type="project" value="UniProtKB-UniRule"/>
</dbReference>
<feature type="domain" description="PA" evidence="13">
    <location>
        <begin position="424"/>
        <end position="511"/>
    </location>
</feature>
<evidence type="ECO:0000256" key="7">
    <source>
        <dbReference type="ARBA" id="ARBA00022825"/>
    </source>
</evidence>
<dbReference type="InterPro" id="IPR000209">
    <property type="entry name" value="Peptidase_S8/S53_dom"/>
</dbReference>
<dbReference type="AlphaFoldDB" id="A0AAP0BMN8"/>
<dbReference type="EMBL" id="JBBWWQ010000006">
    <property type="protein sequence ID" value="KAK8944667.1"/>
    <property type="molecule type" value="Genomic_DNA"/>
</dbReference>
<dbReference type="GO" id="GO:0005576">
    <property type="term" value="C:extracellular region"/>
    <property type="evidence" value="ECO:0007669"/>
    <property type="project" value="UniProtKB-SubCell"/>
</dbReference>
<gene>
    <name evidence="16" type="primary">ARA12</name>
    <name evidence="16" type="ORF">KSP39_PZI008600</name>
</gene>
<dbReference type="CDD" id="cd04852">
    <property type="entry name" value="Peptidases_S8_3"/>
    <property type="match status" value="1"/>
</dbReference>
<dbReference type="Gene3D" id="3.40.50.200">
    <property type="entry name" value="Peptidase S8/S53 domain"/>
    <property type="match status" value="1"/>
</dbReference>
<feature type="active site" description="Charge relay system" evidence="9 10">
    <location>
        <position position="267"/>
    </location>
</feature>
<keyword evidence="3" id="KW-0964">Secreted</keyword>
<dbReference type="InterPro" id="IPR041469">
    <property type="entry name" value="Subtilisin-like_FN3"/>
</dbReference>
<dbReference type="InterPro" id="IPR015500">
    <property type="entry name" value="Peptidase_S8_subtilisin-rel"/>
</dbReference>
<keyword evidence="5" id="KW-0732">Signal</keyword>
<dbReference type="GO" id="GO:0006508">
    <property type="term" value="P:proteolysis"/>
    <property type="evidence" value="ECO:0007669"/>
    <property type="project" value="UniProtKB-KW"/>
</dbReference>
<feature type="domain" description="Inhibitor I9" evidence="14">
    <location>
        <begin position="93"/>
        <end position="173"/>
    </location>
</feature>
<evidence type="ECO:0000259" key="15">
    <source>
        <dbReference type="Pfam" id="PF17766"/>
    </source>
</evidence>
<dbReference type="InterPro" id="IPR036852">
    <property type="entry name" value="Peptidase_S8/S53_dom_sf"/>
</dbReference>
<keyword evidence="7 10" id="KW-0720">Serine protease</keyword>
<evidence type="ECO:0000256" key="4">
    <source>
        <dbReference type="ARBA" id="ARBA00022670"/>
    </source>
</evidence>
<proteinExistence type="inferred from homology"/>
<dbReference type="CDD" id="cd02120">
    <property type="entry name" value="PA_subtilisin_like"/>
    <property type="match status" value="1"/>
</dbReference>
<dbReference type="Gene3D" id="3.30.70.80">
    <property type="entry name" value="Peptidase S8 propeptide/proteinase inhibitor I9"/>
    <property type="match status" value="1"/>
</dbReference>
<evidence type="ECO:0000259" key="13">
    <source>
        <dbReference type="Pfam" id="PF02225"/>
    </source>
</evidence>
<feature type="active site" description="Charge relay system" evidence="9 10">
    <location>
        <position position="591"/>
    </location>
</feature>
<evidence type="ECO:0000256" key="5">
    <source>
        <dbReference type="ARBA" id="ARBA00022729"/>
    </source>
</evidence>
<comment type="subcellular location">
    <subcellularLocation>
        <location evidence="1">Secreted</location>
    </subcellularLocation>
</comment>
<keyword evidence="4 10" id="KW-0645">Protease</keyword>
<feature type="domain" description="Peptidase S8/S53" evidence="12">
    <location>
        <begin position="197"/>
        <end position="637"/>
    </location>
</feature>
<feature type="domain" description="Subtilisin-like protease fibronectin type-III" evidence="15">
    <location>
        <begin position="709"/>
        <end position="807"/>
    </location>
</feature>
<dbReference type="Gene3D" id="3.50.30.30">
    <property type="match status" value="1"/>
</dbReference>
<dbReference type="PROSITE" id="PS00137">
    <property type="entry name" value="SUBTILASE_HIS"/>
    <property type="match status" value="1"/>
</dbReference>
<dbReference type="PROSITE" id="PS00138">
    <property type="entry name" value="SUBTILASE_SER"/>
    <property type="match status" value="1"/>
</dbReference>
<dbReference type="InterPro" id="IPR010259">
    <property type="entry name" value="S8pro/Inhibitor_I9"/>
</dbReference>
<evidence type="ECO:0000256" key="1">
    <source>
        <dbReference type="ARBA" id="ARBA00004613"/>
    </source>
</evidence>
<dbReference type="Pfam" id="PF00082">
    <property type="entry name" value="Peptidase_S8"/>
    <property type="match status" value="1"/>
</dbReference>
<comment type="similarity">
    <text evidence="2 10 11">Belongs to the peptidase S8 family.</text>
</comment>
<evidence type="ECO:0000256" key="3">
    <source>
        <dbReference type="ARBA" id="ARBA00022525"/>
    </source>
</evidence>
<evidence type="ECO:0000259" key="12">
    <source>
        <dbReference type="Pfam" id="PF00082"/>
    </source>
</evidence>
<accession>A0AAP0BMN8</accession>
<protein>
    <submittedName>
        <fullName evidence="16">Subtilisin-like protease</fullName>
    </submittedName>
</protein>
<reference evidence="16 17" key="1">
    <citation type="journal article" date="2022" name="Nat. Plants">
        <title>Genomes of leafy and leafless Platanthera orchids illuminate the evolution of mycoheterotrophy.</title>
        <authorList>
            <person name="Li M.H."/>
            <person name="Liu K.W."/>
            <person name="Li Z."/>
            <person name="Lu H.C."/>
            <person name="Ye Q.L."/>
            <person name="Zhang D."/>
            <person name="Wang J.Y."/>
            <person name="Li Y.F."/>
            <person name="Zhong Z.M."/>
            <person name="Liu X."/>
            <person name="Yu X."/>
            <person name="Liu D.K."/>
            <person name="Tu X.D."/>
            <person name="Liu B."/>
            <person name="Hao Y."/>
            <person name="Liao X.Y."/>
            <person name="Jiang Y.T."/>
            <person name="Sun W.H."/>
            <person name="Chen J."/>
            <person name="Chen Y.Q."/>
            <person name="Ai Y."/>
            <person name="Zhai J.W."/>
            <person name="Wu S.S."/>
            <person name="Zhou Z."/>
            <person name="Hsiao Y.Y."/>
            <person name="Wu W.L."/>
            <person name="Chen Y.Y."/>
            <person name="Lin Y.F."/>
            <person name="Hsu J.L."/>
            <person name="Li C.Y."/>
            <person name="Wang Z.W."/>
            <person name="Zhao X."/>
            <person name="Zhong W.Y."/>
            <person name="Ma X.K."/>
            <person name="Ma L."/>
            <person name="Huang J."/>
            <person name="Chen G.Z."/>
            <person name="Huang M.Z."/>
            <person name="Huang L."/>
            <person name="Peng D.H."/>
            <person name="Luo Y.B."/>
            <person name="Zou S.Q."/>
            <person name="Chen S.P."/>
            <person name="Lan S."/>
            <person name="Tsai W.C."/>
            <person name="Van de Peer Y."/>
            <person name="Liu Z.J."/>
        </authorList>
    </citation>
    <scope>NUCLEOTIDE SEQUENCE [LARGE SCALE GENOMIC DNA]</scope>
    <source>
        <strain evidence="16">Lor287</strain>
    </source>
</reference>
<evidence type="ECO:0000256" key="9">
    <source>
        <dbReference type="PIRSR" id="PIRSR615500-1"/>
    </source>
</evidence>
<dbReference type="SUPFAM" id="SSF52743">
    <property type="entry name" value="Subtilisin-like"/>
    <property type="match status" value="1"/>
</dbReference>
<sequence>MQVQSPGVAEFIRKNTSKLLGMATIMKHELDSENAFPEENIQISLPAMKSPNPALVLLTSLFVLLLASPLFNGSDSARAQQLLPIVKTNFTQVFIVHLQSPKGSPGLLTSEELNEWYFSYLPNTTLDSGEPRMIHTYDYVITGFAARLTDEEAASLESMDGFVFAYPEKNQPLHTTYTPEFLGLNQFNGLWEHSSQGEGVIIGVLDSGIIPNHPSFADTLKLPPPPLKWRGRCDIPAGSGSCNNKLVGAQHFIVPDLFITPIDDTGHGTHVAGIAVGSPVYNVNLRGLARGTASGMAPSAHLAVYRICQRDLCPESFSLKGIEKSIQDGVDIIQISNGASVEFHLNGNIKGSFRALQKGILTICSAVNKGPTPSLIGNDAPWILTVGAASTGRRNKVMLKLGNGMVFNGESSNEPNPSGNIIDAPLVYPGVIRTNEKLSCQNGSMTGLNVTGKIVLCGRGLTDPVEKSKVVKEAGGAGIIVVNRVWDGDTLWSYSFVIPGIHVTSKDALKIIDYFTIEKNPTVSITFKGTEFGVRPSPSIATFSSRGPSLYNGDILKPDVVAPGVDILSAWPFTPEDSSVKFAFNFQSGTSMAAPHVSGIAALLKKVHPDWTPAMIKSALMTTAYTGDRDKNRITDDASNSGAPANAFAIGAGHINPSAAEDPGLVYDTRVEDYIPYLCGLKWMSPDKMIMITNGAGTCNNKKKMAAEELNYPSIQVSMGSGGKNKTVPRTVTNVGIAKSIYSVTVVEPKGVKVDVNPKKLEFASIGEEKKFTVEINLTGSRPAKDVWEGKLVWMSGKYQVTSPIVIID</sequence>
<dbReference type="Pfam" id="PF05922">
    <property type="entry name" value="Inhibitor_I9"/>
    <property type="match status" value="1"/>
</dbReference>
<dbReference type="SUPFAM" id="SSF52025">
    <property type="entry name" value="PA domain"/>
    <property type="match status" value="1"/>
</dbReference>
<dbReference type="PRINTS" id="PR00723">
    <property type="entry name" value="SUBTILISIN"/>
</dbReference>
<keyword evidence="17" id="KW-1185">Reference proteome</keyword>
<dbReference type="PROSITE" id="PS51892">
    <property type="entry name" value="SUBTILASE"/>
    <property type="match status" value="1"/>
</dbReference>
<dbReference type="InterPro" id="IPR046450">
    <property type="entry name" value="PA_dom_sf"/>
</dbReference>
<dbReference type="PANTHER" id="PTHR10795">
    <property type="entry name" value="PROPROTEIN CONVERTASE SUBTILISIN/KEXIN"/>
    <property type="match status" value="1"/>
</dbReference>
<organism evidence="16 17">
    <name type="scientific">Platanthera zijinensis</name>
    <dbReference type="NCBI Taxonomy" id="2320716"/>
    <lineage>
        <taxon>Eukaryota</taxon>
        <taxon>Viridiplantae</taxon>
        <taxon>Streptophyta</taxon>
        <taxon>Embryophyta</taxon>
        <taxon>Tracheophyta</taxon>
        <taxon>Spermatophyta</taxon>
        <taxon>Magnoliopsida</taxon>
        <taxon>Liliopsida</taxon>
        <taxon>Asparagales</taxon>
        <taxon>Orchidaceae</taxon>
        <taxon>Orchidoideae</taxon>
        <taxon>Orchideae</taxon>
        <taxon>Orchidinae</taxon>
        <taxon>Platanthera</taxon>
    </lineage>
</organism>
<dbReference type="Pfam" id="PF17766">
    <property type="entry name" value="fn3_6"/>
    <property type="match status" value="1"/>
</dbReference>
<name>A0AAP0BMN8_9ASPA</name>
<dbReference type="InterPro" id="IPR003137">
    <property type="entry name" value="PA_domain"/>
</dbReference>
<evidence type="ECO:0000256" key="2">
    <source>
        <dbReference type="ARBA" id="ARBA00011073"/>
    </source>
</evidence>
<feature type="active site" description="Charge relay system" evidence="9 10">
    <location>
        <position position="206"/>
    </location>
</feature>
<dbReference type="InterPro" id="IPR037045">
    <property type="entry name" value="S8pro/Inhibitor_I9_sf"/>
</dbReference>
<dbReference type="InterPro" id="IPR022398">
    <property type="entry name" value="Peptidase_S8_His-AS"/>
</dbReference>
<comment type="caution">
    <text evidence="16">The sequence shown here is derived from an EMBL/GenBank/DDBJ whole genome shotgun (WGS) entry which is preliminary data.</text>
</comment>
<evidence type="ECO:0000256" key="11">
    <source>
        <dbReference type="RuleBase" id="RU003355"/>
    </source>
</evidence>
<dbReference type="Proteomes" id="UP001418222">
    <property type="component" value="Unassembled WGS sequence"/>
</dbReference>
<keyword evidence="6 10" id="KW-0378">Hydrolase</keyword>
<evidence type="ECO:0000256" key="8">
    <source>
        <dbReference type="ARBA" id="ARBA00023180"/>
    </source>
</evidence>
<dbReference type="InterPro" id="IPR045051">
    <property type="entry name" value="SBT"/>
</dbReference>
<dbReference type="PROSITE" id="PS00136">
    <property type="entry name" value="SUBTILASE_ASP"/>
    <property type="match status" value="1"/>
</dbReference>
<dbReference type="InterPro" id="IPR034197">
    <property type="entry name" value="Peptidases_S8_3"/>
</dbReference>
<dbReference type="InterPro" id="IPR023827">
    <property type="entry name" value="Peptidase_S8_Asp-AS"/>
</dbReference>
<evidence type="ECO:0000259" key="14">
    <source>
        <dbReference type="Pfam" id="PF05922"/>
    </source>
</evidence>
<dbReference type="InterPro" id="IPR023828">
    <property type="entry name" value="Peptidase_S8_Ser-AS"/>
</dbReference>
<evidence type="ECO:0000313" key="16">
    <source>
        <dbReference type="EMBL" id="KAK8944667.1"/>
    </source>
</evidence>
<evidence type="ECO:0000256" key="6">
    <source>
        <dbReference type="ARBA" id="ARBA00022801"/>
    </source>
</evidence>
<dbReference type="Pfam" id="PF02225">
    <property type="entry name" value="PA"/>
    <property type="match status" value="1"/>
</dbReference>
<keyword evidence="8" id="KW-0325">Glycoprotein</keyword>
<evidence type="ECO:0000256" key="10">
    <source>
        <dbReference type="PROSITE-ProRule" id="PRU01240"/>
    </source>
</evidence>
<evidence type="ECO:0000313" key="17">
    <source>
        <dbReference type="Proteomes" id="UP001418222"/>
    </source>
</evidence>